<dbReference type="GO" id="GO:0005886">
    <property type="term" value="C:plasma membrane"/>
    <property type="evidence" value="ECO:0007669"/>
    <property type="project" value="UniProtKB-SubCell"/>
</dbReference>
<dbReference type="InterPro" id="IPR020781">
    <property type="entry name" value="ATPase_OSCP/d_CS"/>
</dbReference>
<comment type="subcellular location">
    <subcellularLocation>
        <location evidence="8">Cell membrane</location>
        <topology evidence="8">Peripheral membrane protein</topology>
    </subcellularLocation>
    <subcellularLocation>
        <location evidence="1">Membrane</location>
    </subcellularLocation>
</comment>
<dbReference type="PANTHER" id="PTHR11910">
    <property type="entry name" value="ATP SYNTHASE DELTA CHAIN"/>
    <property type="match status" value="1"/>
</dbReference>
<organism evidence="9 10">
    <name type="scientific">Sporosarcina psychrophila</name>
    <name type="common">Bacillus psychrophilus</name>
    <dbReference type="NCBI Taxonomy" id="1476"/>
    <lineage>
        <taxon>Bacteria</taxon>
        <taxon>Bacillati</taxon>
        <taxon>Bacillota</taxon>
        <taxon>Bacilli</taxon>
        <taxon>Bacillales</taxon>
        <taxon>Caryophanaceae</taxon>
        <taxon>Sporosarcina</taxon>
    </lineage>
</organism>
<dbReference type="HAMAP" id="MF_01416">
    <property type="entry name" value="ATP_synth_delta_bact"/>
    <property type="match status" value="1"/>
</dbReference>
<dbReference type="InterPro" id="IPR000711">
    <property type="entry name" value="ATPase_OSCP/dsu"/>
</dbReference>
<dbReference type="GO" id="GO:0046933">
    <property type="term" value="F:proton-transporting ATP synthase activity, rotational mechanism"/>
    <property type="evidence" value="ECO:0007669"/>
    <property type="project" value="UniProtKB-UniRule"/>
</dbReference>
<dbReference type="EMBL" id="DYWT01000023">
    <property type="protein sequence ID" value="HJF30418.1"/>
    <property type="molecule type" value="Genomic_DNA"/>
</dbReference>
<dbReference type="NCBIfam" id="TIGR01145">
    <property type="entry name" value="ATP_synt_delta"/>
    <property type="match status" value="1"/>
</dbReference>
<keyword evidence="2 8" id="KW-0813">Transport</keyword>
<gene>
    <name evidence="8" type="primary">atpH</name>
    <name evidence="9" type="ORF">K8V56_01405</name>
</gene>
<keyword evidence="4 8" id="KW-0406">Ion transport</keyword>
<evidence type="ECO:0000256" key="6">
    <source>
        <dbReference type="ARBA" id="ARBA00023196"/>
    </source>
</evidence>
<dbReference type="NCBIfam" id="NF004403">
    <property type="entry name" value="PRK05758.2-4"/>
    <property type="match status" value="1"/>
</dbReference>
<evidence type="ECO:0000256" key="1">
    <source>
        <dbReference type="ARBA" id="ARBA00004370"/>
    </source>
</evidence>
<accession>A0A921KC26</accession>
<dbReference type="Proteomes" id="UP000698173">
    <property type="component" value="Unassembled WGS sequence"/>
</dbReference>
<evidence type="ECO:0000256" key="4">
    <source>
        <dbReference type="ARBA" id="ARBA00023065"/>
    </source>
</evidence>
<keyword evidence="8" id="KW-1003">Cell membrane</keyword>
<evidence type="ECO:0000256" key="7">
    <source>
        <dbReference type="ARBA" id="ARBA00023310"/>
    </source>
</evidence>
<comment type="function">
    <text evidence="8">This protein is part of the stalk that links CF(0) to CF(1). It either transmits conformational changes from CF(0) to CF(1) or is implicated in proton conduction.</text>
</comment>
<dbReference type="PRINTS" id="PR00125">
    <property type="entry name" value="ATPASEDELTA"/>
</dbReference>
<evidence type="ECO:0000256" key="2">
    <source>
        <dbReference type="ARBA" id="ARBA00022448"/>
    </source>
</evidence>
<dbReference type="Pfam" id="PF00213">
    <property type="entry name" value="OSCP"/>
    <property type="match status" value="1"/>
</dbReference>
<reference evidence="9" key="1">
    <citation type="journal article" date="2021" name="PeerJ">
        <title>Extensive microbial diversity within the chicken gut microbiome revealed by metagenomics and culture.</title>
        <authorList>
            <person name="Gilroy R."/>
            <person name="Ravi A."/>
            <person name="Getino M."/>
            <person name="Pursley I."/>
            <person name="Horton D.L."/>
            <person name="Alikhan N.F."/>
            <person name="Baker D."/>
            <person name="Gharbi K."/>
            <person name="Hall N."/>
            <person name="Watson M."/>
            <person name="Adriaenssens E.M."/>
            <person name="Foster-Nyarko E."/>
            <person name="Jarju S."/>
            <person name="Secka A."/>
            <person name="Antonio M."/>
            <person name="Oren A."/>
            <person name="Chaudhuri R.R."/>
            <person name="La Ragione R."/>
            <person name="Hildebrand F."/>
            <person name="Pallen M.J."/>
        </authorList>
    </citation>
    <scope>NUCLEOTIDE SEQUENCE</scope>
    <source>
        <strain evidence="9">CHK171-7178</strain>
    </source>
</reference>
<sequence>MSQSVAAKRYAQALFELAQKNGQTGPIQEDLIELKKVFQTNKELGQLLDSPRLKTVKKKELLADLFKGANQLILNTLFVMIDKKRIDEVVNLVDEFTAFSNDAAGIAEAKVYSTRLLTADESQAISTAFAQKIGKQALRIENIIDPSLIGGIRLQIGNNIYDSSVSAKLERLKRDLIGS</sequence>
<dbReference type="AlphaFoldDB" id="A0A921KC26"/>
<dbReference type="GO" id="GO:0045259">
    <property type="term" value="C:proton-transporting ATP synthase complex"/>
    <property type="evidence" value="ECO:0007669"/>
    <property type="project" value="UniProtKB-KW"/>
</dbReference>
<name>A0A921KC26_SPOPS</name>
<dbReference type="Gene3D" id="1.10.520.20">
    <property type="entry name" value="N-terminal domain of the delta subunit of the F1F0-ATP synthase"/>
    <property type="match status" value="1"/>
</dbReference>
<dbReference type="PROSITE" id="PS00389">
    <property type="entry name" value="ATPASE_DELTA"/>
    <property type="match status" value="1"/>
</dbReference>
<evidence type="ECO:0000313" key="10">
    <source>
        <dbReference type="Proteomes" id="UP000698173"/>
    </source>
</evidence>
<evidence type="ECO:0000256" key="8">
    <source>
        <dbReference type="HAMAP-Rule" id="MF_01416"/>
    </source>
</evidence>
<proteinExistence type="inferred from homology"/>
<keyword evidence="5 8" id="KW-0472">Membrane</keyword>
<evidence type="ECO:0000256" key="3">
    <source>
        <dbReference type="ARBA" id="ARBA00022781"/>
    </source>
</evidence>
<reference evidence="9" key="2">
    <citation type="submission" date="2021-09" db="EMBL/GenBank/DDBJ databases">
        <authorList>
            <person name="Gilroy R."/>
        </authorList>
    </citation>
    <scope>NUCLEOTIDE SEQUENCE</scope>
    <source>
        <strain evidence="9">CHK171-7178</strain>
    </source>
</reference>
<evidence type="ECO:0000313" key="9">
    <source>
        <dbReference type="EMBL" id="HJF30418.1"/>
    </source>
</evidence>
<protein>
    <recommendedName>
        <fullName evidence="8">ATP synthase subunit delta</fullName>
    </recommendedName>
    <alternativeName>
        <fullName evidence="8">ATP synthase F(1) sector subunit delta</fullName>
    </alternativeName>
    <alternativeName>
        <fullName evidence="8">F-type ATPase subunit delta</fullName>
        <shortName evidence="8">F-ATPase subunit delta</shortName>
    </alternativeName>
</protein>
<keyword evidence="7 8" id="KW-0066">ATP synthesis</keyword>
<keyword evidence="3 8" id="KW-0375">Hydrogen ion transport</keyword>
<comment type="function">
    <text evidence="8">F(1)F(0) ATP synthase produces ATP from ADP in the presence of a proton or sodium gradient. F-type ATPases consist of two structural domains, F(1) containing the extramembraneous catalytic core and F(0) containing the membrane proton channel, linked together by a central stalk and a peripheral stalk. During catalysis, ATP synthesis in the catalytic domain of F(1) is coupled via a rotary mechanism of the central stalk subunits to proton translocation.</text>
</comment>
<keyword evidence="6 8" id="KW-0139">CF(1)</keyword>
<comment type="similarity">
    <text evidence="8">Belongs to the ATPase delta chain family.</text>
</comment>
<comment type="caution">
    <text evidence="9">The sequence shown here is derived from an EMBL/GenBank/DDBJ whole genome shotgun (WGS) entry which is preliminary data.</text>
</comment>
<dbReference type="SUPFAM" id="SSF47928">
    <property type="entry name" value="N-terminal domain of the delta subunit of the F1F0-ATP synthase"/>
    <property type="match status" value="1"/>
</dbReference>
<dbReference type="InterPro" id="IPR026015">
    <property type="entry name" value="ATP_synth_OSCP/delta_N_sf"/>
</dbReference>
<evidence type="ECO:0000256" key="5">
    <source>
        <dbReference type="ARBA" id="ARBA00023136"/>
    </source>
</evidence>